<keyword evidence="2" id="KW-1185">Reference proteome</keyword>
<reference evidence="1" key="1">
    <citation type="submission" date="2023-03" db="EMBL/GenBank/DDBJ databases">
        <title>Massive genome expansion in bonnet fungi (Mycena s.s.) driven by repeated elements and novel gene families across ecological guilds.</title>
        <authorList>
            <consortium name="Lawrence Berkeley National Laboratory"/>
            <person name="Harder C.B."/>
            <person name="Miyauchi S."/>
            <person name="Viragh M."/>
            <person name="Kuo A."/>
            <person name="Thoen E."/>
            <person name="Andreopoulos B."/>
            <person name="Lu D."/>
            <person name="Skrede I."/>
            <person name="Drula E."/>
            <person name="Henrissat B."/>
            <person name="Morin E."/>
            <person name="Kohler A."/>
            <person name="Barry K."/>
            <person name="LaButti K."/>
            <person name="Morin E."/>
            <person name="Salamov A."/>
            <person name="Lipzen A."/>
            <person name="Mereny Z."/>
            <person name="Hegedus B."/>
            <person name="Baldrian P."/>
            <person name="Stursova M."/>
            <person name="Weitz H."/>
            <person name="Taylor A."/>
            <person name="Grigoriev I.V."/>
            <person name="Nagy L.G."/>
            <person name="Martin F."/>
            <person name="Kauserud H."/>
        </authorList>
    </citation>
    <scope>NUCLEOTIDE SEQUENCE</scope>
    <source>
        <strain evidence="1">9284</strain>
    </source>
</reference>
<accession>A0AAD7FMK8</accession>
<dbReference type="EMBL" id="JARKIF010000010">
    <property type="protein sequence ID" value="KAJ7628476.1"/>
    <property type="molecule type" value="Genomic_DNA"/>
</dbReference>
<evidence type="ECO:0008006" key="3">
    <source>
        <dbReference type="Google" id="ProtNLM"/>
    </source>
</evidence>
<dbReference type="AlphaFoldDB" id="A0AAD7FMK8"/>
<evidence type="ECO:0000313" key="2">
    <source>
        <dbReference type="Proteomes" id="UP001221142"/>
    </source>
</evidence>
<comment type="caution">
    <text evidence="1">The sequence shown here is derived from an EMBL/GenBank/DDBJ whole genome shotgun (WGS) entry which is preliminary data.</text>
</comment>
<sequence length="426" mass="47810">MATQSPFLSLPNELIVEIAVVTQNGDEENTKSELILSNVCRRFRHAVLGAPELWTKVEMDLTSEGSTNLSQLYLDRSTAREIWVTLRALLAGDVLETKGLRQLTPHLARISRLSVEADDSRNLDKLLVPFRNVAVPRLQHFEVVNQPYAGFRDPYQLPNDLFSLGAPRVYSLSVSHCSTGAPRQWMNSLTHVEFKESASLTNDSSEIFSDITNQLPLLTHLNLDVSRSSTTAGTGISSRRLTHLQLNCGDDFRAILDVISCFDTPVLSTLTLCDCHGDQISVLFSSDSPQPSFPALKSLSCVKEEPETPPQCTDELEICRNYETIAAPPIRLFPRLSSWSLINQCFTARILSETMGRNSQPWPLLRTVTVWPMEADVDAVYDALREVVQWKRDSQEAVPKLRLSRSLFSREYWAENGVDVELVEGF</sequence>
<gene>
    <name evidence="1" type="ORF">FB45DRAFT_918373</name>
</gene>
<evidence type="ECO:0000313" key="1">
    <source>
        <dbReference type="EMBL" id="KAJ7628476.1"/>
    </source>
</evidence>
<protein>
    <recommendedName>
        <fullName evidence="3">F-box domain-containing protein</fullName>
    </recommendedName>
</protein>
<dbReference type="Proteomes" id="UP001221142">
    <property type="component" value="Unassembled WGS sequence"/>
</dbReference>
<proteinExistence type="predicted"/>
<organism evidence="1 2">
    <name type="scientific">Roridomyces roridus</name>
    <dbReference type="NCBI Taxonomy" id="1738132"/>
    <lineage>
        <taxon>Eukaryota</taxon>
        <taxon>Fungi</taxon>
        <taxon>Dikarya</taxon>
        <taxon>Basidiomycota</taxon>
        <taxon>Agaricomycotina</taxon>
        <taxon>Agaricomycetes</taxon>
        <taxon>Agaricomycetidae</taxon>
        <taxon>Agaricales</taxon>
        <taxon>Marasmiineae</taxon>
        <taxon>Mycenaceae</taxon>
        <taxon>Roridomyces</taxon>
    </lineage>
</organism>
<name>A0AAD7FMK8_9AGAR</name>